<accession>A0AB37HPF4</accession>
<proteinExistence type="predicted"/>
<dbReference type="KEGG" id="hspo:JGZ69_08700"/>
<dbReference type="InterPro" id="IPR001387">
    <property type="entry name" value="Cro/C1-type_HTH"/>
</dbReference>
<dbReference type="InterPro" id="IPR010982">
    <property type="entry name" value="Lambda_DNA-bd_dom_sf"/>
</dbReference>
<dbReference type="GO" id="GO:0003677">
    <property type="term" value="F:DNA binding"/>
    <property type="evidence" value="ECO:0007669"/>
    <property type="project" value="InterPro"/>
</dbReference>
<dbReference type="PROSITE" id="PS50943">
    <property type="entry name" value="HTH_CROC1"/>
    <property type="match status" value="1"/>
</dbReference>
<evidence type="ECO:0000313" key="2">
    <source>
        <dbReference type="EMBL" id="QQX26841.1"/>
    </source>
</evidence>
<protein>
    <submittedName>
        <fullName evidence="2">Helix-turn-helix transcriptional regulator</fullName>
    </submittedName>
</protein>
<dbReference type="EMBL" id="CP066701">
    <property type="protein sequence ID" value="QQX26841.1"/>
    <property type="molecule type" value="Genomic_DNA"/>
</dbReference>
<dbReference type="Pfam" id="PF13560">
    <property type="entry name" value="HTH_31"/>
    <property type="match status" value="1"/>
</dbReference>
<evidence type="ECO:0000259" key="1">
    <source>
        <dbReference type="PROSITE" id="PS50943"/>
    </source>
</evidence>
<gene>
    <name evidence="2" type="ORF">JGZ69_08700</name>
</gene>
<dbReference type="CDD" id="cd00093">
    <property type="entry name" value="HTH_XRE"/>
    <property type="match status" value="1"/>
</dbReference>
<dbReference type="Proteomes" id="UP000595512">
    <property type="component" value="Chromosome"/>
</dbReference>
<dbReference type="SUPFAM" id="SSF47413">
    <property type="entry name" value="lambda repressor-like DNA-binding domains"/>
    <property type="match status" value="1"/>
</dbReference>
<dbReference type="RefSeq" id="WP_107920445.1">
    <property type="nucleotide sequence ID" value="NZ_CP066701.1"/>
</dbReference>
<sequence>MENKNRGLIIEQAVEDFGAAVREFRVRNSLSLQDLAEIAGVSASFIWRIENNRRNAELDTRVKIMILGMGWNNVDVHLYLDKYIEKTISDQL</sequence>
<feature type="domain" description="HTH cro/C1-type" evidence="1">
    <location>
        <begin position="21"/>
        <end position="60"/>
    </location>
</feature>
<dbReference type="Gene3D" id="1.10.260.40">
    <property type="entry name" value="lambda repressor-like DNA-binding domains"/>
    <property type="match status" value="1"/>
</dbReference>
<dbReference type="AlphaFoldDB" id="A0AB37HPF4"/>
<name>A0AB37HPF4_9BACI</name>
<reference evidence="2 3" key="1">
    <citation type="submission" date="2020-12" db="EMBL/GenBank/DDBJ databases">
        <title>Taxonomic evaluation of the Bacillus sporothermodurans group of bacteria based on whole genome sequences.</title>
        <authorList>
            <person name="Fiedler G."/>
            <person name="Herbstmann A.-D."/>
            <person name="Doll E."/>
            <person name="Wenning M."/>
            <person name="Brinks E."/>
            <person name="Kabisch J."/>
            <person name="Breitenwieser F."/>
            <person name="Lappann M."/>
            <person name="Boehnlein C."/>
            <person name="Franz C."/>
        </authorList>
    </citation>
    <scope>NUCLEOTIDE SEQUENCE [LARGE SCALE GENOMIC DNA]</scope>
    <source>
        <strain evidence="2 3">DSM 10599</strain>
    </source>
</reference>
<evidence type="ECO:0000313" key="3">
    <source>
        <dbReference type="Proteomes" id="UP000595512"/>
    </source>
</evidence>
<organism evidence="2 3">
    <name type="scientific">Heyndrickxia sporothermodurans</name>
    <dbReference type="NCBI Taxonomy" id="46224"/>
    <lineage>
        <taxon>Bacteria</taxon>
        <taxon>Bacillati</taxon>
        <taxon>Bacillota</taxon>
        <taxon>Bacilli</taxon>
        <taxon>Bacillales</taxon>
        <taxon>Bacillaceae</taxon>
        <taxon>Heyndrickxia</taxon>
    </lineage>
</organism>